<accession>A0ABQ9WGT0</accession>
<comment type="caution">
    <text evidence="2">The sequence shown here is derived from an EMBL/GenBank/DDBJ whole genome shotgun (WGS) entry which is preliminary data.</text>
</comment>
<organism evidence="2 3">
    <name type="scientific">Saguinus oedipus</name>
    <name type="common">Cotton-top tamarin</name>
    <name type="synonym">Oedipomidas oedipus</name>
    <dbReference type="NCBI Taxonomy" id="9490"/>
    <lineage>
        <taxon>Eukaryota</taxon>
        <taxon>Metazoa</taxon>
        <taxon>Chordata</taxon>
        <taxon>Craniata</taxon>
        <taxon>Vertebrata</taxon>
        <taxon>Euteleostomi</taxon>
        <taxon>Mammalia</taxon>
        <taxon>Eutheria</taxon>
        <taxon>Euarchontoglires</taxon>
        <taxon>Primates</taxon>
        <taxon>Haplorrhini</taxon>
        <taxon>Platyrrhini</taxon>
        <taxon>Cebidae</taxon>
        <taxon>Callitrichinae</taxon>
        <taxon>Saguinus</taxon>
    </lineage>
</organism>
<evidence type="ECO:0008006" key="4">
    <source>
        <dbReference type="Google" id="ProtNLM"/>
    </source>
</evidence>
<evidence type="ECO:0000313" key="2">
    <source>
        <dbReference type="EMBL" id="KAK2120660.1"/>
    </source>
</evidence>
<feature type="region of interest" description="Disordered" evidence="1">
    <location>
        <begin position="221"/>
        <end position="252"/>
    </location>
</feature>
<proteinExistence type="predicted"/>
<name>A0ABQ9WGT0_SAGOE</name>
<gene>
    <name evidence="2" type="ORF">P7K49_002046</name>
</gene>
<dbReference type="InterPro" id="IPR028750">
    <property type="entry name" value="CEP350/CC187"/>
</dbReference>
<dbReference type="Proteomes" id="UP001266305">
    <property type="component" value="Unassembled WGS sequence"/>
</dbReference>
<dbReference type="EMBL" id="JASSZA010000001">
    <property type="protein sequence ID" value="KAK2120660.1"/>
    <property type="molecule type" value="Genomic_DNA"/>
</dbReference>
<evidence type="ECO:0000256" key="1">
    <source>
        <dbReference type="SAM" id="MobiDB-lite"/>
    </source>
</evidence>
<dbReference type="PANTHER" id="PTHR13958:SF5">
    <property type="entry name" value="COILED-COIL DOMAIN-CONTAINING PROTEIN 187"/>
    <property type="match status" value="1"/>
</dbReference>
<sequence length="486" mass="52640">MGAATGGNWKGQGPEGLLDVPTLLTSGPVEELALLSLFTPDTPVFAEGSRKVTATKRSSVCARCPSATSAHSDQWASGNTPSLASFDQSATIQTAMAILQDLRQQIQAGLELAQSREGGQELGPSKQRLQDVAGKGPHRDPGAHSSFSKSPWAVTEGKRSSLERARSFHSWQPWSFFTEWESCPQGAWRAPKQDRSFQRPESPCERLGCFSQRPLSTLAGQACSPQRAWGAQRQGPASQRPGSPPEKLSPFPWQPWSAVATWPCPRRAWTACEDQEAPVPSRWNPLERPGPAAQRPWSSSCMQRAGPLAQGRGIGSPASGSKHALPRPTSSFPQSPPGKEKDVPQPCPRPRGLLGHSPESLREFMHQKAQAQRQQALEEKAAALRARELRSRRLQEVYSQQREVPVVSQTTPGIVTFVPSSAQSGVRAKGGLWGLSSARGWRFRCPRCPPGSRKVRAAAGAWGLCGIADTACRKGGRPWMTPGGPW</sequence>
<protein>
    <recommendedName>
        <fullName evidence="4">Coiled-coil domain containing 187</fullName>
    </recommendedName>
</protein>
<dbReference type="PANTHER" id="PTHR13958">
    <property type="entry name" value="CENTROSOME-ASSOCIATED PROTEIN 350"/>
    <property type="match status" value="1"/>
</dbReference>
<evidence type="ECO:0000313" key="3">
    <source>
        <dbReference type="Proteomes" id="UP001266305"/>
    </source>
</evidence>
<feature type="region of interest" description="Disordered" evidence="1">
    <location>
        <begin position="277"/>
        <end position="357"/>
    </location>
</feature>
<feature type="region of interest" description="Disordered" evidence="1">
    <location>
        <begin position="115"/>
        <end position="154"/>
    </location>
</feature>
<keyword evidence="3" id="KW-1185">Reference proteome</keyword>
<reference evidence="2 3" key="1">
    <citation type="submission" date="2023-05" db="EMBL/GenBank/DDBJ databases">
        <title>B98-5 Cell Line De Novo Hybrid Assembly: An Optical Mapping Approach.</title>
        <authorList>
            <person name="Kananen K."/>
            <person name="Auerbach J.A."/>
            <person name="Kautto E."/>
            <person name="Blachly J.S."/>
        </authorList>
    </citation>
    <scope>NUCLEOTIDE SEQUENCE [LARGE SCALE GENOMIC DNA]</scope>
    <source>
        <strain evidence="2">B95-8</strain>
        <tissue evidence="2">Cell line</tissue>
    </source>
</reference>